<proteinExistence type="predicted"/>
<reference evidence="2 3" key="1">
    <citation type="journal article" date="2013" name="Proc. Natl. Acad. Sci. U.S.A.">
        <title>The king cobra genome reveals dynamic gene evolution and adaptation in the snake venom system.</title>
        <authorList>
            <person name="Vonk F.J."/>
            <person name="Casewell N.R."/>
            <person name="Henkel C.V."/>
            <person name="Heimberg A.M."/>
            <person name="Jansen H.J."/>
            <person name="McCleary R.J."/>
            <person name="Kerkkamp H.M."/>
            <person name="Vos R.A."/>
            <person name="Guerreiro I."/>
            <person name="Calvete J.J."/>
            <person name="Wuster W."/>
            <person name="Woods A.E."/>
            <person name="Logan J.M."/>
            <person name="Harrison R.A."/>
            <person name="Castoe T.A."/>
            <person name="de Koning A.P."/>
            <person name="Pollock D.D."/>
            <person name="Yandell M."/>
            <person name="Calderon D."/>
            <person name="Renjifo C."/>
            <person name="Currier R.B."/>
            <person name="Salgado D."/>
            <person name="Pla D."/>
            <person name="Sanz L."/>
            <person name="Hyder A.S."/>
            <person name="Ribeiro J.M."/>
            <person name="Arntzen J.W."/>
            <person name="van den Thillart G.E."/>
            <person name="Boetzer M."/>
            <person name="Pirovano W."/>
            <person name="Dirks R.P."/>
            <person name="Spaink H.P."/>
            <person name="Duboule D."/>
            <person name="McGlinn E."/>
            <person name="Kini R.M."/>
            <person name="Richardson M.K."/>
        </authorList>
    </citation>
    <scope>NUCLEOTIDE SEQUENCE</scope>
    <source>
        <tissue evidence="2">Blood</tissue>
    </source>
</reference>
<dbReference type="EMBL" id="AZIM01002108">
    <property type="protein sequence ID" value="ETE64790.1"/>
    <property type="molecule type" value="Genomic_DNA"/>
</dbReference>
<dbReference type="OrthoDB" id="755951at2759"/>
<dbReference type="AlphaFoldDB" id="V8NRU3"/>
<protein>
    <submittedName>
        <fullName evidence="2">Nicastrin</fullName>
    </submittedName>
</protein>
<evidence type="ECO:0000313" key="3">
    <source>
        <dbReference type="Proteomes" id="UP000018936"/>
    </source>
</evidence>
<feature type="region of interest" description="Disordered" evidence="1">
    <location>
        <begin position="44"/>
        <end position="84"/>
    </location>
</feature>
<accession>V8NRU3</accession>
<feature type="compositionally biased region" description="Basic and acidic residues" evidence="1">
    <location>
        <begin position="53"/>
        <end position="75"/>
    </location>
</feature>
<name>V8NRU3_OPHHA</name>
<evidence type="ECO:0000313" key="2">
    <source>
        <dbReference type="EMBL" id="ETE64790.1"/>
    </source>
</evidence>
<evidence type="ECO:0000256" key="1">
    <source>
        <dbReference type="SAM" id="MobiDB-lite"/>
    </source>
</evidence>
<keyword evidence="3" id="KW-1185">Reference proteome</keyword>
<organism evidence="2 3">
    <name type="scientific">Ophiophagus hannah</name>
    <name type="common">King cobra</name>
    <name type="synonym">Naja hannah</name>
    <dbReference type="NCBI Taxonomy" id="8665"/>
    <lineage>
        <taxon>Eukaryota</taxon>
        <taxon>Metazoa</taxon>
        <taxon>Chordata</taxon>
        <taxon>Craniata</taxon>
        <taxon>Vertebrata</taxon>
        <taxon>Euteleostomi</taxon>
        <taxon>Lepidosauria</taxon>
        <taxon>Squamata</taxon>
        <taxon>Bifurcata</taxon>
        <taxon>Unidentata</taxon>
        <taxon>Episquamata</taxon>
        <taxon>Toxicofera</taxon>
        <taxon>Serpentes</taxon>
        <taxon>Colubroidea</taxon>
        <taxon>Elapidae</taxon>
        <taxon>Elapinae</taxon>
        <taxon>Ophiophagus</taxon>
    </lineage>
</organism>
<gene>
    <name evidence="2" type="primary">Ncstn</name>
    <name evidence="2" type="ORF">L345_09441</name>
</gene>
<feature type="non-terminal residue" evidence="2">
    <location>
        <position position="1"/>
    </location>
</feature>
<sequence length="84" mass="9093">MMEALKKSSKNTSVVMSGIEASQPLPPSSFQRFLRAQQIPGIVLPEHLRHPREHPADLSREAEPRGGPELCDGHSEGGLGPSVK</sequence>
<dbReference type="Proteomes" id="UP000018936">
    <property type="component" value="Unassembled WGS sequence"/>
</dbReference>
<comment type="caution">
    <text evidence="2">The sequence shown here is derived from an EMBL/GenBank/DDBJ whole genome shotgun (WGS) entry which is preliminary data.</text>
</comment>